<dbReference type="Gene3D" id="1.10.260.40">
    <property type="entry name" value="lambda repressor-like DNA-binding domains"/>
    <property type="match status" value="1"/>
</dbReference>
<proteinExistence type="predicted"/>
<dbReference type="InterPro" id="IPR010982">
    <property type="entry name" value="Lambda_DNA-bd_dom_sf"/>
</dbReference>
<dbReference type="SMART" id="SM00530">
    <property type="entry name" value="HTH_XRE"/>
    <property type="match status" value="1"/>
</dbReference>
<evidence type="ECO:0000259" key="2">
    <source>
        <dbReference type="PROSITE" id="PS50943"/>
    </source>
</evidence>
<dbReference type="PANTHER" id="PTHR46797">
    <property type="entry name" value="HTH-TYPE TRANSCRIPTIONAL REGULATOR"/>
    <property type="match status" value="1"/>
</dbReference>
<reference evidence="3" key="2">
    <citation type="submission" date="2021-09" db="EMBL/GenBank/DDBJ databases">
        <authorList>
            <person name="Gilroy R."/>
        </authorList>
    </citation>
    <scope>NUCLEOTIDE SEQUENCE</scope>
    <source>
        <strain evidence="3">ChiGjej2B2-19336</strain>
    </source>
</reference>
<dbReference type="PROSITE" id="PS50943">
    <property type="entry name" value="HTH_CROC1"/>
    <property type="match status" value="1"/>
</dbReference>
<dbReference type="GO" id="GO:0003677">
    <property type="term" value="F:DNA binding"/>
    <property type="evidence" value="ECO:0007669"/>
    <property type="project" value="UniProtKB-KW"/>
</dbReference>
<dbReference type="GO" id="GO:0003700">
    <property type="term" value="F:DNA-binding transcription factor activity"/>
    <property type="evidence" value="ECO:0007669"/>
    <property type="project" value="TreeGrafter"/>
</dbReference>
<dbReference type="Proteomes" id="UP000698963">
    <property type="component" value="Unassembled WGS sequence"/>
</dbReference>
<gene>
    <name evidence="3" type="ORF">K8W16_03110</name>
</gene>
<accession>A0A921DR25</accession>
<organism evidence="3 4">
    <name type="scientific">Mailhella massiliensis</name>
    <dbReference type="NCBI Taxonomy" id="1903261"/>
    <lineage>
        <taxon>Bacteria</taxon>
        <taxon>Pseudomonadati</taxon>
        <taxon>Thermodesulfobacteriota</taxon>
        <taxon>Desulfovibrionia</taxon>
        <taxon>Desulfovibrionales</taxon>
        <taxon>Desulfovibrionaceae</taxon>
        <taxon>Mailhella</taxon>
    </lineage>
</organism>
<dbReference type="CDD" id="cd00093">
    <property type="entry name" value="HTH_XRE"/>
    <property type="match status" value="1"/>
</dbReference>
<feature type="domain" description="HTH cro/C1-type" evidence="2">
    <location>
        <begin position="12"/>
        <end position="67"/>
    </location>
</feature>
<evidence type="ECO:0000313" key="4">
    <source>
        <dbReference type="Proteomes" id="UP000698963"/>
    </source>
</evidence>
<dbReference type="PANTHER" id="PTHR46797:SF1">
    <property type="entry name" value="METHYLPHOSPHONATE SYNTHASE"/>
    <property type="match status" value="1"/>
</dbReference>
<dbReference type="InterPro" id="IPR050807">
    <property type="entry name" value="TransReg_Diox_bact_type"/>
</dbReference>
<comment type="caution">
    <text evidence="3">The sequence shown here is derived from an EMBL/GenBank/DDBJ whole genome shotgun (WGS) entry which is preliminary data.</text>
</comment>
<evidence type="ECO:0000313" key="3">
    <source>
        <dbReference type="EMBL" id="HJD96621.1"/>
    </source>
</evidence>
<evidence type="ECO:0000256" key="1">
    <source>
        <dbReference type="ARBA" id="ARBA00023125"/>
    </source>
</evidence>
<reference evidence="3" key="1">
    <citation type="journal article" date="2021" name="PeerJ">
        <title>Extensive microbial diversity within the chicken gut microbiome revealed by metagenomics and culture.</title>
        <authorList>
            <person name="Gilroy R."/>
            <person name="Ravi A."/>
            <person name="Getino M."/>
            <person name="Pursley I."/>
            <person name="Horton D.L."/>
            <person name="Alikhan N.F."/>
            <person name="Baker D."/>
            <person name="Gharbi K."/>
            <person name="Hall N."/>
            <person name="Watson M."/>
            <person name="Adriaenssens E.M."/>
            <person name="Foster-Nyarko E."/>
            <person name="Jarju S."/>
            <person name="Secka A."/>
            <person name="Antonio M."/>
            <person name="Oren A."/>
            <person name="Chaudhuri R.R."/>
            <person name="La Ragione R."/>
            <person name="Hildebrand F."/>
            <person name="Pallen M.J."/>
        </authorList>
    </citation>
    <scope>NUCLEOTIDE SEQUENCE</scope>
    <source>
        <strain evidence="3">ChiGjej2B2-19336</strain>
    </source>
</reference>
<dbReference type="Pfam" id="PF01381">
    <property type="entry name" value="HTH_3"/>
    <property type="match status" value="1"/>
</dbReference>
<dbReference type="InterPro" id="IPR001387">
    <property type="entry name" value="Cro/C1-type_HTH"/>
</dbReference>
<dbReference type="RefSeq" id="WP_304121064.1">
    <property type="nucleotide sequence ID" value="NZ_DYZA01000059.1"/>
</dbReference>
<keyword evidence="1" id="KW-0238">DNA-binding</keyword>
<dbReference type="GO" id="GO:0005829">
    <property type="term" value="C:cytosol"/>
    <property type="evidence" value="ECO:0007669"/>
    <property type="project" value="TreeGrafter"/>
</dbReference>
<sequence>MSEIDLLFAKKLKQLRHARKLTQEELAQRAGIDYKYLQKLEGRTPSSPTLSTLEKLAKGLDISLTELVALLDENRYGRPRELS</sequence>
<dbReference type="SUPFAM" id="SSF47413">
    <property type="entry name" value="lambda repressor-like DNA-binding domains"/>
    <property type="match status" value="1"/>
</dbReference>
<protein>
    <submittedName>
        <fullName evidence="3">Helix-turn-helix domain-containing protein</fullName>
    </submittedName>
</protein>
<dbReference type="EMBL" id="DYZA01000059">
    <property type="protein sequence ID" value="HJD96621.1"/>
    <property type="molecule type" value="Genomic_DNA"/>
</dbReference>
<name>A0A921DR25_9BACT</name>
<dbReference type="AlphaFoldDB" id="A0A921DR25"/>